<dbReference type="EC" id="2.4.99.28" evidence="10"/>
<evidence type="ECO:0000256" key="7">
    <source>
        <dbReference type="ARBA" id="ARBA00022679"/>
    </source>
</evidence>
<dbReference type="AlphaFoldDB" id="A0A0N1MSF8"/>
<evidence type="ECO:0000256" key="9">
    <source>
        <dbReference type="ARBA" id="ARBA00023268"/>
    </source>
</evidence>
<dbReference type="EMBL" id="LHPH01000024">
    <property type="protein sequence ID" value="KPH59145.1"/>
    <property type="molecule type" value="Genomic_DNA"/>
</dbReference>
<comment type="catalytic activity">
    <reaction evidence="11">
        <text>[GlcNAc-(1-&gt;4)-Mur2Ac(oyl-L-Ala-gamma-D-Glu-L-Lys-D-Ala-D-Ala)](n)-di-trans,octa-cis-undecaprenyl diphosphate + beta-D-GlcNAc-(1-&gt;4)-Mur2Ac(oyl-L-Ala-gamma-D-Glu-L-Lys-D-Ala-D-Ala)-di-trans,octa-cis-undecaprenyl diphosphate = [GlcNAc-(1-&gt;4)-Mur2Ac(oyl-L-Ala-gamma-D-Glu-L-Lys-D-Ala-D-Ala)](n+1)-di-trans,octa-cis-undecaprenyl diphosphate + di-trans,octa-cis-undecaprenyl diphosphate + H(+)</text>
        <dbReference type="Rhea" id="RHEA:23708"/>
        <dbReference type="Rhea" id="RHEA-COMP:9602"/>
        <dbReference type="Rhea" id="RHEA-COMP:9603"/>
        <dbReference type="ChEBI" id="CHEBI:15378"/>
        <dbReference type="ChEBI" id="CHEBI:58405"/>
        <dbReference type="ChEBI" id="CHEBI:60033"/>
        <dbReference type="ChEBI" id="CHEBI:78435"/>
        <dbReference type="EC" id="2.4.99.28"/>
    </reaction>
</comment>
<evidence type="ECO:0000256" key="6">
    <source>
        <dbReference type="ARBA" id="ARBA00022676"/>
    </source>
</evidence>
<name>A0A0N1MSF8_9GAMM</name>
<dbReference type="GO" id="GO:0006508">
    <property type="term" value="P:proteolysis"/>
    <property type="evidence" value="ECO:0007669"/>
    <property type="project" value="UniProtKB-KW"/>
</dbReference>
<evidence type="ECO:0000256" key="2">
    <source>
        <dbReference type="ARBA" id="ARBA00007090"/>
    </source>
</evidence>
<keyword evidence="6" id="KW-0328">Glycosyltransferase</keyword>
<evidence type="ECO:0000259" key="12">
    <source>
        <dbReference type="Pfam" id="PF00905"/>
    </source>
</evidence>
<evidence type="ECO:0000256" key="11">
    <source>
        <dbReference type="ARBA" id="ARBA00049902"/>
    </source>
</evidence>
<evidence type="ECO:0000313" key="14">
    <source>
        <dbReference type="EMBL" id="KPH59145.1"/>
    </source>
</evidence>
<dbReference type="Gene3D" id="3.40.710.10">
    <property type="entry name" value="DD-peptidase/beta-lactamase superfamily"/>
    <property type="match status" value="1"/>
</dbReference>
<keyword evidence="9" id="KW-0511">Multifunctional enzyme</keyword>
<reference evidence="14 15" key="1">
    <citation type="submission" date="2015-08" db="EMBL/GenBank/DDBJ databases">
        <title>Draft Genome Sequence of Pseudoalteromonas porphyrae UCD-SED14.</title>
        <authorList>
            <person name="Coil D.A."/>
            <person name="Jospin G."/>
            <person name="Lee R.D."/>
            <person name="Eisen J.A."/>
        </authorList>
    </citation>
    <scope>NUCLEOTIDE SEQUENCE [LARGE SCALE GENOMIC DNA]</scope>
    <source>
        <strain evidence="14 15">UCD-SED14</strain>
    </source>
</reference>
<dbReference type="PANTHER" id="PTHR32282:SF15">
    <property type="entry name" value="PENICILLIN-BINDING PROTEIN 1C"/>
    <property type="match status" value="1"/>
</dbReference>
<dbReference type="Proteomes" id="UP000037848">
    <property type="component" value="Unassembled WGS sequence"/>
</dbReference>
<dbReference type="InterPro" id="IPR012338">
    <property type="entry name" value="Beta-lactam/transpept-like"/>
</dbReference>
<keyword evidence="8" id="KW-0378">Hydrolase</keyword>
<dbReference type="RefSeq" id="WP_054455555.1">
    <property type="nucleotide sequence ID" value="NZ_LHPH01000024.1"/>
</dbReference>
<keyword evidence="7" id="KW-0808">Transferase</keyword>
<dbReference type="InterPro" id="IPR001460">
    <property type="entry name" value="PCN-bd_Tpept"/>
</dbReference>
<dbReference type="GO" id="GO:0004180">
    <property type="term" value="F:carboxypeptidase activity"/>
    <property type="evidence" value="ECO:0007669"/>
    <property type="project" value="UniProtKB-KW"/>
</dbReference>
<dbReference type="OrthoDB" id="9766909at2"/>
<dbReference type="GO" id="GO:0008658">
    <property type="term" value="F:penicillin binding"/>
    <property type="evidence" value="ECO:0007669"/>
    <property type="project" value="InterPro"/>
</dbReference>
<keyword evidence="5" id="KW-0645">Protease</keyword>
<evidence type="ECO:0000256" key="4">
    <source>
        <dbReference type="ARBA" id="ARBA00022645"/>
    </source>
</evidence>
<comment type="caution">
    <text evidence="14">The sequence shown here is derived from an EMBL/GenBank/DDBJ whole genome shotgun (WGS) entry which is preliminary data.</text>
</comment>
<comment type="pathway">
    <text evidence="1">Cell wall biogenesis; peptidoglycan biosynthesis.</text>
</comment>
<evidence type="ECO:0000256" key="8">
    <source>
        <dbReference type="ARBA" id="ARBA00022801"/>
    </source>
</evidence>
<dbReference type="InterPro" id="IPR011815">
    <property type="entry name" value="PBP_1c"/>
</dbReference>
<feature type="domain" description="Penicillin-binding protein transpeptidase" evidence="12">
    <location>
        <begin position="281"/>
        <end position="521"/>
    </location>
</feature>
<protein>
    <recommendedName>
        <fullName evidence="10">peptidoglycan glycosyltransferase</fullName>
        <ecNumber evidence="10">2.4.99.28</ecNumber>
    </recommendedName>
</protein>
<dbReference type="GO" id="GO:0030288">
    <property type="term" value="C:outer membrane-bounded periplasmic space"/>
    <property type="evidence" value="ECO:0007669"/>
    <property type="project" value="TreeGrafter"/>
</dbReference>
<dbReference type="GO" id="GO:0008955">
    <property type="term" value="F:peptidoglycan glycosyltransferase activity"/>
    <property type="evidence" value="ECO:0007669"/>
    <property type="project" value="UniProtKB-EC"/>
</dbReference>
<dbReference type="Gene3D" id="1.10.3810.10">
    <property type="entry name" value="Biosynthetic peptidoglycan transglycosylase-like"/>
    <property type="match status" value="1"/>
</dbReference>
<evidence type="ECO:0000256" key="1">
    <source>
        <dbReference type="ARBA" id="ARBA00004752"/>
    </source>
</evidence>
<dbReference type="SUPFAM" id="SSF56601">
    <property type="entry name" value="beta-lactamase/transpeptidase-like"/>
    <property type="match status" value="1"/>
</dbReference>
<evidence type="ECO:0000259" key="13">
    <source>
        <dbReference type="Pfam" id="PF00912"/>
    </source>
</evidence>
<evidence type="ECO:0000256" key="5">
    <source>
        <dbReference type="ARBA" id="ARBA00022670"/>
    </source>
</evidence>
<accession>A0A0N1MSF8</accession>
<dbReference type="Pfam" id="PF00905">
    <property type="entry name" value="Transpeptidase"/>
    <property type="match status" value="1"/>
</dbReference>
<dbReference type="GO" id="GO:0009252">
    <property type="term" value="P:peptidoglycan biosynthetic process"/>
    <property type="evidence" value="ECO:0007669"/>
    <property type="project" value="UniProtKB-UniPathway"/>
</dbReference>
<comment type="similarity">
    <text evidence="3">In the N-terminal section; belongs to the glycosyltransferase 51 family.</text>
</comment>
<dbReference type="InterPro" id="IPR036950">
    <property type="entry name" value="PBP_transglycosylase"/>
</dbReference>
<dbReference type="InterPro" id="IPR050396">
    <property type="entry name" value="Glycosyltr_51/Transpeptidase"/>
</dbReference>
<dbReference type="STRING" id="187330.AMS58_14195"/>
<dbReference type="Pfam" id="PF00912">
    <property type="entry name" value="Transgly"/>
    <property type="match status" value="1"/>
</dbReference>
<proteinExistence type="inferred from homology"/>
<dbReference type="InterPro" id="IPR001264">
    <property type="entry name" value="Glyco_trans_51"/>
</dbReference>
<dbReference type="NCBIfam" id="TIGR02073">
    <property type="entry name" value="PBP_1c"/>
    <property type="match status" value="1"/>
</dbReference>
<keyword evidence="4" id="KW-0121">Carboxypeptidase</keyword>
<feature type="domain" description="Glycosyl transferase family 51" evidence="13">
    <location>
        <begin position="31"/>
        <end position="204"/>
    </location>
</feature>
<organism evidence="14 15">
    <name type="scientific">Pseudoalteromonas porphyrae</name>
    <dbReference type="NCBI Taxonomy" id="187330"/>
    <lineage>
        <taxon>Bacteria</taxon>
        <taxon>Pseudomonadati</taxon>
        <taxon>Pseudomonadota</taxon>
        <taxon>Gammaproteobacteria</taxon>
        <taxon>Alteromonadales</taxon>
        <taxon>Pseudoalteromonadaceae</taxon>
        <taxon>Pseudoalteromonas</taxon>
    </lineage>
</organism>
<dbReference type="InterPro" id="IPR023346">
    <property type="entry name" value="Lysozyme-like_dom_sf"/>
</dbReference>
<keyword evidence="15" id="KW-1185">Reference proteome</keyword>
<evidence type="ECO:0000256" key="10">
    <source>
        <dbReference type="ARBA" id="ARBA00044770"/>
    </source>
</evidence>
<dbReference type="PATRIC" id="fig|187330.3.peg.2132"/>
<dbReference type="SUPFAM" id="SSF53955">
    <property type="entry name" value="Lysozyme-like"/>
    <property type="match status" value="1"/>
</dbReference>
<dbReference type="PANTHER" id="PTHR32282">
    <property type="entry name" value="BINDING PROTEIN TRANSPEPTIDASE, PUTATIVE-RELATED"/>
    <property type="match status" value="1"/>
</dbReference>
<comment type="similarity">
    <text evidence="2">In the C-terminal section; belongs to the transpeptidase family.</text>
</comment>
<evidence type="ECO:0000313" key="15">
    <source>
        <dbReference type="Proteomes" id="UP000037848"/>
    </source>
</evidence>
<evidence type="ECO:0000256" key="3">
    <source>
        <dbReference type="ARBA" id="ARBA00007739"/>
    </source>
</evidence>
<gene>
    <name evidence="14" type="ORF">ADS77_17445</name>
</gene>
<dbReference type="UniPathway" id="UPA00219"/>
<sequence>MAVTTNSITPISKTRAKQFARVVVDENNRPLRTFADDNGIWRYPISLQQVSPLYIEALINYEDRWFWYHHGVNPFSVLRATYQNITQGRIISGGSTLSMQVARILHPHSRSIWGKLQQVLRTLQLEWHLTKPQILQLYLNNAPFGGTIEGVEAASYSYLNKSAQALTHAEAALLAVLPQAPTRYRPDLHNQAAQHARDKVLNRLAEFKVWPQSVIDDAKLEHVYSSRFKSPQLAPLFARRLLNQHPKQLIIKSTINGELQQNLHDLITNYITQLPTRSSAAILVVDNRTSAVKAYIGTADFANTKRFGYIDMIQAIRSPGSTLKPFLYGLALDDGLIHSHSLLADTPRNNAHYRPANFSGGFNGPVSVLSALQRSLNIPAVDLLQRYGVNRFVSQLDNAGLALSIPHNEPNLSVILGGGGTSLEGLVQQYSALANEGQVHQLRYLQHELAQPKSTRRLLSPASAWVIQAILSGISRPGSIHTLASMYETKKIAWKTGTSYGYRDSWAIGVNKHYTIGVWVGRPDGTPMPGHYGGSTAGPLLFKVVDNLDLDTVNISKPDNVTAKNICWPLGTLYSDQTKMFCQQKHQAWVIDEVVPPTWHREDADAWQNGLFTYWFNPINQQRVSIDCNIKGKRAKQVALWPKVLEPWLIKNQRRAALIPKLDKQCIGALPSASATLRIVGIENKSIYRKSGVNGEPPSIILKTVGGSGRKSWYINAKQHYQTLENETTTHVFSETAQGDQQIIVQDELGNTDMVTISL</sequence>